<dbReference type="GO" id="GO:0008233">
    <property type="term" value="F:peptidase activity"/>
    <property type="evidence" value="ECO:0007669"/>
    <property type="project" value="UniProtKB-KW"/>
</dbReference>
<feature type="domain" description="Peptidase M16 N-terminal" evidence="2">
    <location>
        <begin position="29"/>
        <end position="173"/>
    </location>
</feature>
<dbReference type="Pfam" id="PF05193">
    <property type="entry name" value="Peptidase_M16_C"/>
    <property type="match status" value="1"/>
</dbReference>
<reference evidence="4" key="1">
    <citation type="submission" date="2019-10" db="EMBL/GenBank/DDBJ databases">
        <authorList>
            <consortium name="Genoscope - CEA"/>
            <person name="William W."/>
        </authorList>
    </citation>
    <scope>NUCLEOTIDE SEQUENCE [LARGE SCALE GENOMIC DNA]</scope>
    <source>
        <strain evidence="4">BBR_PRJEB10992</strain>
    </source>
</reference>
<dbReference type="SUPFAM" id="SSF63411">
    <property type="entry name" value="LuxS/MPP-like metallohydrolase"/>
    <property type="match status" value="2"/>
</dbReference>
<name>A0A7Z9BQ38_9CYAN</name>
<dbReference type="PANTHER" id="PTHR11851:SF49">
    <property type="entry name" value="MITOCHONDRIAL-PROCESSING PEPTIDASE SUBUNIT ALPHA"/>
    <property type="match status" value="1"/>
</dbReference>
<dbReference type="OrthoDB" id="9811314at2"/>
<dbReference type="PANTHER" id="PTHR11851">
    <property type="entry name" value="METALLOPROTEASE"/>
    <property type="match status" value="1"/>
</dbReference>
<keyword evidence="4" id="KW-0378">Hydrolase</keyword>
<dbReference type="GO" id="GO:0006508">
    <property type="term" value="P:proteolysis"/>
    <property type="evidence" value="ECO:0007669"/>
    <property type="project" value="UniProtKB-KW"/>
</dbReference>
<protein>
    <submittedName>
        <fullName evidence="4">Processing protease</fullName>
    </submittedName>
</protein>
<proteinExistence type="inferred from homology"/>
<dbReference type="InterPro" id="IPR011249">
    <property type="entry name" value="Metalloenz_LuxS/M16"/>
</dbReference>
<accession>A0A7Z9BQ38</accession>
<sequence length="438" mass="49409">MTSILVKPSSPRPINTPTVHHLSNGLTIVAEQLPVDAVNLNVWINIGSAIESNDINGMAHFLEHIVFKGTPHLQVGEFEQKIEQRGAVTNAATSQDYTHYYITTAPQDFADLAPLQFDVVLNASIADEAFERERFVVLEEIRRSEDNPGRRSFRQSMEMVFEQLPYRRPVLGPASVIEQLQSQQMLEFHRTWYQPRSMTVAVVGNLPVESLIQTVEDAVTAVYPTSISSALPEVQKWTPEASFKEIVRQEIIDDTLQQARLLMLWRVPGLEELDQTYPLDVLAYILGQGRTARLFQDLRENRGLVSSISASNMTQRWQGVFYISARLPVENLAEVEAILTDHIRQIQNERITEEEMAKVRTQVANRFIFGNETPSDRAGLYGYYQSLVGDLTAGLYYPDRIQALSSAEIQQAAQQYLSPNAYAIVILKPPVHPTDLDG</sequence>
<dbReference type="InterPro" id="IPR007863">
    <property type="entry name" value="Peptidase_M16_C"/>
</dbReference>
<evidence type="ECO:0000313" key="4">
    <source>
        <dbReference type="EMBL" id="VXD14625.1"/>
    </source>
</evidence>
<feature type="domain" description="Peptidase M16 C-terminal" evidence="3">
    <location>
        <begin position="180"/>
        <end position="362"/>
    </location>
</feature>
<evidence type="ECO:0000313" key="5">
    <source>
        <dbReference type="Proteomes" id="UP000184550"/>
    </source>
</evidence>
<dbReference type="Gene3D" id="3.30.830.10">
    <property type="entry name" value="Metalloenzyme, LuxS/M16 peptidase-like"/>
    <property type="match status" value="2"/>
</dbReference>
<dbReference type="Proteomes" id="UP000184550">
    <property type="component" value="Unassembled WGS sequence"/>
</dbReference>
<keyword evidence="5" id="KW-1185">Reference proteome</keyword>
<organism evidence="4 5">
    <name type="scientific">Planktothrix serta PCC 8927</name>
    <dbReference type="NCBI Taxonomy" id="671068"/>
    <lineage>
        <taxon>Bacteria</taxon>
        <taxon>Bacillati</taxon>
        <taxon>Cyanobacteriota</taxon>
        <taxon>Cyanophyceae</taxon>
        <taxon>Oscillatoriophycideae</taxon>
        <taxon>Oscillatoriales</taxon>
        <taxon>Microcoleaceae</taxon>
        <taxon>Planktothrix</taxon>
    </lineage>
</organism>
<gene>
    <name evidence="4" type="ORF">PL8927_290023</name>
</gene>
<keyword evidence="4" id="KW-0645">Protease</keyword>
<dbReference type="AlphaFoldDB" id="A0A7Z9BQ38"/>
<comment type="caution">
    <text evidence="4">The sequence shown here is derived from an EMBL/GenBank/DDBJ whole genome shotgun (WGS) entry which is preliminary data.</text>
</comment>
<dbReference type="InterPro" id="IPR011765">
    <property type="entry name" value="Pept_M16_N"/>
</dbReference>
<dbReference type="Pfam" id="PF00675">
    <property type="entry name" value="Peptidase_M16"/>
    <property type="match status" value="1"/>
</dbReference>
<evidence type="ECO:0000256" key="1">
    <source>
        <dbReference type="ARBA" id="ARBA00007261"/>
    </source>
</evidence>
<dbReference type="InterPro" id="IPR050361">
    <property type="entry name" value="MPP/UQCRC_Complex"/>
</dbReference>
<evidence type="ECO:0000259" key="2">
    <source>
        <dbReference type="Pfam" id="PF00675"/>
    </source>
</evidence>
<evidence type="ECO:0000259" key="3">
    <source>
        <dbReference type="Pfam" id="PF05193"/>
    </source>
</evidence>
<dbReference type="EMBL" id="CZCU02000101">
    <property type="protein sequence ID" value="VXD14625.1"/>
    <property type="molecule type" value="Genomic_DNA"/>
</dbReference>
<dbReference type="GO" id="GO:0046872">
    <property type="term" value="F:metal ion binding"/>
    <property type="evidence" value="ECO:0007669"/>
    <property type="project" value="InterPro"/>
</dbReference>
<comment type="similarity">
    <text evidence="1">Belongs to the peptidase M16 family.</text>
</comment>
<dbReference type="RefSeq" id="WP_083618899.1">
    <property type="nucleotide sequence ID" value="NZ_LR734846.1"/>
</dbReference>